<dbReference type="InterPro" id="IPR008228">
    <property type="entry name" value="UCP006173"/>
</dbReference>
<reference evidence="1" key="1">
    <citation type="submission" date="2021-03" db="EMBL/GenBank/DDBJ databases">
        <title>Complete Genome of Pseudoalteromonas xiamenensis STKMTI.2, a new potential marine bacterium producing anti-Vibrio compounds.</title>
        <authorList>
            <person name="Handayani D.P."/>
            <person name="Isnansetyo A."/>
            <person name="Istiqomah I."/>
            <person name="Jumina J."/>
        </authorList>
    </citation>
    <scope>NUCLEOTIDE SEQUENCE</scope>
    <source>
        <strain evidence="1">STKMTI.2</strain>
        <plasmid evidence="1">unnamed5</plasmid>
    </source>
</reference>
<sequence length="162" mass="18731">MNFWELKSLNEMSDTEWESLCDGCGKCCLHSFIDSDYEDDADGFTALRPGETLVFTNISCEYLDDQTCGCKDYINRLTNVPTCVKLHKDNIEQAYFMPQSCAYRRILEGRGLPSWHPLRHNGSRDKMEELGMTVKGRVINETNANFDQFEDYVVDWAEKDLD</sequence>
<gene>
    <name evidence="1" type="ORF">J5O05_20390</name>
</gene>
<proteinExistence type="predicted"/>
<evidence type="ECO:0000313" key="1">
    <source>
        <dbReference type="EMBL" id="QTH73163.1"/>
    </source>
</evidence>
<evidence type="ECO:0000313" key="2">
    <source>
        <dbReference type="Proteomes" id="UP000664904"/>
    </source>
</evidence>
<dbReference type="NCBIfam" id="NF003505">
    <property type="entry name" value="PRK05170.2-3"/>
    <property type="match status" value="1"/>
</dbReference>
<organism evidence="1 2">
    <name type="scientific">Pseudoalteromonas xiamenensis</name>
    <dbReference type="NCBI Taxonomy" id="882626"/>
    <lineage>
        <taxon>Bacteria</taxon>
        <taxon>Pseudomonadati</taxon>
        <taxon>Pseudomonadota</taxon>
        <taxon>Gammaproteobacteria</taxon>
        <taxon>Alteromonadales</taxon>
        <taxon>Pseudoalteromonadaceae</taxon>
        <taxon>Pseudoalteromonas</taxon>
    </lineage>
</organism>
<keyword evidence="2" id="KW-1185">Reference proteome</keyword>
<name>A0A975HMI6_9GAMM</name>
<dbReference type="AlphaFoldDB" id="A0A975HMI6"/>
<dbReference type="PIRSF" id="PIRSF006173">
    <property type="entry name" value="UCP006173"/>
    <property type="match status" value="1"/>
</dbReference>
<dbReference type="RefSeq" id="WP_208844782.1">
    <property type="nucleotide sequence ID" value="NZ_CP072135.1"/>
</dbReference>
<protein>
    <submittedName>
        <fullName evidence="1">YcgN family cysteine cluster protein</fullName>
    </submittedName>
</protein>
<dbReference type="PANTHER" id="PTHR37421">
    <property type="entry name" value="UPF0260 PROTEIN YCGN"/>
    <property type="match status" value="1"/>
</dbReference>
<dbReference type="Proteomes" id="UP000664904">
    <property type="component" value="Plasmid unnamed5"/>
</dbReference>
<dbReference type="KEGG" id="pxi:J5O05_20390"/>
<dbReference type="InterPro" id="IPR005358">
    <property type="entry name" value="Puta_zinc/iron-chelating_dom"/>
</dbReference>
<accession>A0A975HMI6</accession>
<keyword evidence="1" id="KW-0614">Plasmid</keyword>
<dbReference type="EMBL" id="CP072135">
    <property type="protein sequence ID" value="QTH73163.1"/>
    <property type="molecule type" value="Genomic_DNA"/>
</dbReference>
<dbReference type="Pfam" id="PF03692">
    <property type="entry name" value="CxxCxxCC"/>
    <property type="match status" value="1"/>
</dbReference>
<dbReference type="PANTHER" id="PTHR37421:SF1">
    <property type="entry name" value="UPF0260 PROTEIN YCGN"/>
    <property type="match status" value="1"/>
</dbReference>
<geneLocation type="plasmid" evidence="1 2">
    <name>unnamed5</name>
</geneLocation>